<dbReference type="GO" id="GO:0020037">
    <property type="term" value="F:heme binding"/>
    <property type="evidence" value="ECO:0007669"/>
    <property type="project" value="InterPro"/>
</dbReference>
<gene>
    <name evidence="9" type="ORF">LV89_01494</name>
</gene>
<dbReference type="GO" id="GO:0009055">
    <property type="term" value="F:electron transfer activity"/>
    <property type="evidence" value="ECO:0007669"/>
    <property type="project" value="InterPro"/>
</dbReference>
<evidence type="ECO:0000256" key="7">
    <source>
        <dbReference type="SAM" id="MobiDB-lite"/>
    </source>
</evidence>
<feature type="binding site" description="covalent" evidence="6">
    <location>
        <position position="877"/>
    </location>
    <ligand>
        <name>heme c</name>
        <dbReference type="ChEBI" id="CHEBI:61717"/>
    </ligand>
</feature>
<evidence type="ECO:0000256" key="2">
    <source>
        <dbReference type="ARBA" id="ARBA00022617"/>
    </source>
</evidence>
<dbReference type="PRINTS" id="PR00606">
    <property type="entry name" value="CYTCHROMECID"/>
</dbReference>
<keyword evidence="2 6" id="KW-0349">Heme</keyword>
<dbReference type="Pfam" id="PF06283">
    <property type="entry name" value="ThuA"/>
    <property type="match status" value="1"/>
</dbReference>
<dbReference type="Pfam" id="PF18911">
    <property type="entry name" value="PKD_4"/>
    <property type="match status" value="1"/>
</dbReference>
<dbReference type="InterPro" id="IPR011042">
    <property type="entry name" value="6-blade_b-propeller_TolB-like"/>
</dbReference>
<comment type="PTM">
    <text evidence="6">Binds 1 heme c group covalently per subunit.</text>
</comment>
<evidence type="ECO:0000256" key="4">
    <source>
        <dbReference type="ARBA" id="ARBA00022982"/>
    </source>
</evidence>
<proteinExistence type="predicted"/>
<dbReference type="PANTHER" id="PTHR40469:SF2">
    <property type="entry name" value="GALACTOSE-BINDING DOMAIN-LIKE SUPERFAMILY PROTEIN"/>
    <property type="match status" value="1"/>
</dbReference>
<dbReference type="InterPro" id="IPR002324">
    <property type="entry name" value="Cyt_c_ID"/>
</dbReference>
<evidence type="ECO:0000313" key="9">
    <source>
        <dbReference type="EMBL" id="PWK27603.1"/>
    </source>
</evidence>
<dbReference type="EMBL" id="QGGO01000006">
    <property type="protein sequence ID" value="PWK27603.1"/>
    <property type="molecule type" value="Genomic_DNA"/>
</dbReference>
<sequence length="1253" mass="138026">MLVQALFMLIIIHNVSAQSKINVLVFSKTAAFRHQSIGAGKIALEKLAKEKGFGVSFTEDASQFSELNLKKFNTVIFLNTTGDILNNEQQNAYERYIQAGGGYVGIHAATDTEYEWPWYNQLAGAWFLDHPSTPSNVQKGKFFVTQKNEFTAGMPDTFERSDEFYSFKNISPKINVVLKIDEKSYIGGHNGDNHPISWYQEFEGGRSFYTAMGHTDETFAEPLFLNHLWAGIKYTTGGENPKPLDFSKAKPEENRFTKVVLEEKLDEPVELTLLDKDRVLFIQRKGEVRLYNTKTKTLKTITKLPVSLKYVNKEGKESVAEDGLLGLNKDPNFAQNSWIYMYYSSLKGSYNVLSRFTMKGDDILLDSEKEMLKVETQREECCHTGGSIAWDKAGNLFLSTGDNTNPHASNGYSPSDERPGRSPWDAQKSSANTNDLRGKIIRIKPQADGTYTIPEGNLFPKGTDNKTRPEIFTMGHRNPYRISVDQKNGKLYWGDVGPDASKADPNRGAAGTCEFGQAPTAGNYGWPHFVGDNKAYHKFNFETNQSGDKWDYLKPMNTSPNNTGLSLLPQARAAMIWYDYGNSPEFPLLGAGGCNPMAGPVYDKAAFATANRAFPKYYDGKFFAYEWMRGWIMAVSFDKDGNYSSMERFMPSYKFSNPMDMEFADNGDLYMLEYGSGWFTANDDARLIRIEYNGGNRKPQIQVAANQMGGAIPFNLKLSAKGTNDADGDILKYTWKITSKNGFVKIFPTQDANLSLTKAGVYKATLTVDDGKGGINTQSMEITAGNEPPVLSLDMPKANKSFYVANKSFDYEIKVKDKEDGELNKGISPENVAVNIDYLAEGFDKNMIAMGHRSADASAAYATGKKLIEASDCMACHKKDSKSIGPAYREVSTKYKGDAKALETLTKKVISGGSGVWGETAMAGHPQLSTADASEMVKYILNITNEKPKEKSLPVKGSFTTKAPASDKNKGVYIVRAAYEDQGANGLPALKSEQSFVLRNSKIDPHGFDEYVDINKMAFGGNNLAIPSKSGAYMILKQVDLTGVSEIQVGATAPKPQLNAAGGTIEARLGSPTGALLGRSAFLEPSDKMDFTPKTVAIPLQLPNNLNGKPQDVCIVFSNPKADAGSLMVVMGFDIKLLNVSDAVEAPKVEQVSGANTDFFAGKWTTTFIGTPQGDAELLLELNRNNGVLEGTITAKNDSKAVKLDKIEETSDKLTLHFKMGGFDINTTFEKVDNDNLQGSLMGMFKTKAVRIK</sequence>
<feature type="binding site" description="covalent" evidence="6">
    <location>
        <position position="873"/>
    </location>
    <ligand>
        <name>heme c</name>
        <dbReference type="ChEBI" id="CHEBI:61717"/>
    </ligand>
</feature>
<dbReference type="Gene3D" id="3.40.50.880">
    <property type="match status" value="1"/>
</dbReference>
<feature type="domain" description="Cytochrome c" evidence="8">
    <location>
        <begin position="859"/>
        <end position="944"/>
    </location>
</feature>
<evidence type="ECO:0000256" key="1">
    <source>
        <dbReference type="ARBA" id="ARBA00022448"/>
    </source>
</evidence>
<dbReference type="InterPro" id="IPR000601">
    <property type="entry name" value="PKD_dom"/>
</dbReference>
<keyword evidence="3 6" id="KW-0479">Metal-binding</keyword>
<dbReference type="SUPFAM" id="SSF50952">
    <property type="entry name" value="Soluble quinoprotein glucose dehydrogenase"/>
    <property type="match status" value="1"/>
</dbReference>
<protein>
    <submittedName>
        <fullName evidence="9">Cytochrome c</fullName>
    </submittedName>
</protein>
<keyword evidence="4" id="KW-0249">Electron transport</keyword>
<dbReference type="InterPro" id="IPR011041">
    <property type="entry name" value="Quinoprot_gluc/sorb_DH_b-prop"/>
</dbReference>
<keyword evidence="5 6" id="KW-0408">Iron</keyword>
<dbReference type="InterPro" id="IPR009056">
    <property type="entry name" value="Cyt_c-like_dom"/>
</dbReference>
<feature type="binding site" description="covalent" evidence="6">
    <location>
        <position position="922"/>
    </location>
    <ligand>
        <name>heme c</name>
        <dbReference type="ChEBI" id="CHEBI:61717"/>
    </ligand>
</feature>
<comment type="caution">
    <text evidence="9">The sequence shown here is derived from an EMBL/GenBank/DDBJ whole genome shotgun (WGS) entry which is preliminary data.</text>
</comment>
<keyword evidence="10" id="KW-1185">Reference proteome</keyword>
<dbReference type="InterPro" id="IPR012938">
    <property type="entry name" value="Glc/Sorbosone_DH"/>
</dbReference>
<accession>A0A316ED82</accession>
<evidence type="ECO:0000256" key="5">
    <source>
        <dbReference type="ARBA" id="ARBA00023004"/>
    </source>
</evidence>
<dbReference type="Gene3D" id="2.60.120.260">
    <property type="entry name" value="Galactose-binding domain-like"/>
    <property type="match status" value="1"/>
</dbReference>
<keyword evidence="1" id="KW-0813">Transport</keyword>
<dbReference type="Gene3D" id="2.120.10.30">
    <property type="entry name" value="TolB, C-terminal domain"/>
    <property type="match status" value="1"/>
</dbReference>
<dbReference type="SUPFAM" id="SSF49299">
    <property type="entry name" value="PKD domain"/>
    <property type="match status" value="1"/>
</dbReference>
<dbReference type="Pfam" id="PF00034">
    <property type="entry name" value="Cytochrom_C"/>
    <property type="match status" value="1"/>
</dbReference>
<dbReference type="InterPro" id="IPR036909">
    <property type="entry name" value="Cyt_c-like_dom_sf"/>
</dbReference>
<dbReference type="PANTHER" id="PTHR40469">
    <property type="entry name" value="SECRETED GLYCOSYL HYDROLASE"/>
    <property type="match status" value="1"/>
</dbReference>
<evidence type="ECO:0000259" key="8">
    <source>
        <dbReference type="PROSITE" id="PS51007"/>
    </source>
</evidence>
<evidence type="ECO:0000256" key="6">
    <source>
        <dbReference type="PIRSR" id="PIRSR602324-1"/>
    </source>
</evidence>
<dbReference type="CDD" id="cd00146">
    <property type="entry name" value="PKD"/>
    <property type="match status" value="1"/>
</dbReference>
<organism evidence="9 10">
    <name type="scientific">Arcicella aurantiaca</name>
    <dbReference type="NCBI Taxonomy" id="591202"/>
    <lineage>
        <taxon>Bacteria</taxon>
        <taxon>Pseudomonadati</taxon>
        <taxon>Bacteroidota</taxon>
        <taxon>Cytophagia</taxon>
        <taxon>Cytophagales</taxon>
        <taxon>Flectobacillaceae</taxon>
        <taxon>Arcicella</taxon>
    </lineage>
</organism>
<feature type="region of interest" description="Disordered" evidence="7">
    <location>
        <begin position="400"/>
        <end position="436"/>
    </location>
</feature>
<dbReference type="Pfam" id="PF07995">
    <property type="entry name" value="GSDH"/>
    <property type="match status" value="1"/>
</dbReference>
<evidence type="ECO:0000256" key="3">
    <source>
        <dbReference type="ARBA" id="ARBA00022723"/>
    </source>
</evidence>
<dbReference type="SUPFAM" id="SSF46626">
    <property type="entry name" value="Cytochrome c"/>
    <property type="match status" value="1"/>
</dbReference>
<dbReference type="Proteomes" id="UP000245489">
    <property type="component" value="Unassembled WGS sequence"/>
</dbReference>
<feature type="compositionally biased region" description="Polar residues" evidence="7">
    <location>
        <begin position="400"/>
        <end position="413"/>
    </location>
</feature>
<dbReference type="Gene3D" id="1.10.760.10">
    <property type="entry name" value="Cytochrome c-like domain"/>
    <property type="match status" value="1"/>
</dbReference>
<dbReference type="GO" id="GO:0005506">
    <property type="term" value="F:iron ion binding"/>
    <property type="evidence" value="ECO:0007669"/>
    <property type="project" value="InterPro"/>
</dbReference>
<dbReference type="CDD" id="cd04084">
    <property type="entry name" value="CBM6_xylanase-like"/>
    <property type="match status" value="1"/>
</dbReference>
<dbReference type="InterPro" id="IPR029062">
    <property type="entry name" value="Class_I_gatase-like"/>
</dbReference>
<dbReference type="InterPro" id="IPR013783">
    <property type="entry name" value="Ig-like_fold"/>
</dbReference>
<dbReference type="AlphaFoldDB" id="A0A316ED82"/>
<dbReference type="SUPFAM" id="SSF52317">
    <property type="entry name" value="Class I glutamine amidotransferase-like"/>
    <property type="match status" value="1"/>
</dbReference>
<dbReference type="InterPro" id="IPR035986">
    <property type="entry name" value="PKD_dom_sf"/>
</dbReference>
<name>A0A316ED82_9BACT</name>
<dbReference type="Gene3D" id="2.60.40.10">
    <property type="entry name" value="Immunoglobulins"/>
    <property type="match status" value="1"/>
</dbReference>
<dbReference type="PROSITE" id="PS51007">
    <property type="entry name" value="CYTC"/>
    <property type="match status" value="1"/>
</dbReference>
<evidence type="ECO:0000313" key="10">
    <source>
        <dbReference type="Proteomes" id="UP000245489"/>
    </source>
</evidence>
<dbReference type="InterPro" id="IPR029010">
    <property type="entry name" value="ThuA-like"/>
</dbReference>
<reference evidence="9 10" key="1">
    <citation type="submission" date="2018-05" db="EMBL/GenBank/DDBJ databases">
        <title>Genomic Encyclopedia of Archaeal and Bacterial Type Strains, Phase II (KMG-II): from individual species to whole genera.</title>
        <authorList>
            <person name="Goeker M."/>
        </authorList>
    </citation>
    <scope>NUCLEOTIDE SEQUENCE [LARGE SCALE GENOMIC DNA]</scope>
    <source>
        <strain evidence="9 10">DSM 22214</strain>
    </source>
</reference>